<proteinExistence type="predicted"/>
<name>A0A6J6VW30_9ZZZZ</name>
<dbReference type="InterPro" id="IPR003664">
    <property type="entry name" value="FA_synthesis"/>
</dbReference>
<dbReference type="AlphaFoldDB" id="A0A6J6VW30"/>
<sequence length="46" mass="4781">MLLGVDGVCVISHGSSNANAIRNALRVAYDMVEADIVAHLRDAVSG</sequence>
<organism evidence="1">
    <name type="scientific">freshwater metagenome</name>
    <dbReference type="NCBI Taxonomy" id="449393"/>
    <lineage>
        <taxon>unclassified sequences</taxon>
        <taxon>metagenomes</taxon>
        <taxon>ecological metagenomes</taxon>
    </lineage>
</organism>
<dbReference type="GO" id="GO:0016747">
    <property type="term" value="F:acyltransferase activity, transferring groups other than amino-acyl groups"/>
    <property type="evidence" value="ECO:0007669"/>
    <property type="project" value="InterPro"/>
</dbReference>
<gene>
    <name evidence="1" type="ORF">UFOPK2754_03319</name>
</gene>
<protein>
    <submittedName>
        <fullName evidence="1">Unannotated protein</fullName>
    </submittedName>
</protein>
<dbReference type="SUPFAM" id="SSF53659">
    <property type="entry name" value="Isocitrate/Isopropylmalate dehydrogenase-like"/>
    <property type="match status" value="1"/>
</dbReference>
<evidence type="ECO:0000313" key="1">
    <source>
        <dbReference type="EMBL" id="CAB4775123.1"/>
    </source>
</evidence>
<dbReference type="Gene3D" id="3.40.718.10">
    <property type="entry name" value="Isopropylmalate Dehydrogenase"/>
    <property type="match status" value="1"/>
</dbReference>
<reference evidence="1" key="1">
    <citation type="submission" date="2020-05" db="EMBL/GenBank/DDBJ databases">
        <authorList>
            <person name="Chiriac C."/>
            <person name="Salcher M."/>
            <person name="Ghai R."/>
            <person name="Kavagutti S V."/>
        </authorList>
    </citation>
    <scope>NUCLEOTIDE SEQUENCE</scope>
</reference>
<dbReference type="Pfam" id="PF02504">
    <property type="entry name" value="FA_synthesis"/>
    <property type="match status" value="1"/>
</dbReference>
<dbReference type="GO" id="GO:0006633">
    <property type="term" value="P:fatty acid biosynthetic process"/>
    <property type="evidence" value="ECO:0007669"/>
    <property type="project" value="InterPro"/>
</dbReference>
<dbReference type="EMBL" id="CAEZYR010000220">
    <property type="protein sequence ID" value="CAB4775123.1"/>
    <property type="molecule type" value="Genomic_DNA"/>
</dbReference>
<accession>A0A6J6VW30</accession>